<dbReference type="CDD" id="cd06748">
    <property type="entry name" value="PDZ_CNK1_2_3-like"/>
    <property type="match status" value="1"/>
</dbReference>
<dbReference type="SUPFAM" id="SSF50156">
    <property type="entry name" value="PDZ domain-like"/>
    <property type="match status" value="1"/>
</dbReference>
<organism evidence="7 8">
    <name type="scientific">Latimeria chalumnae</name>
    <name type="common">Coelacanth</name>
    <dbReference type="NCBI Taxonomy" id="7897"/>
    <lineage>
        <taxon>Eukaryota</taxon>
        <taxon>Metazoa</taxon>
        <taxon>Chordata</taxon>
        <taxon>Craniata</taxon>
        <taxon>Vertebrata</taxon>
        <taxon>Euteleostomi</taxon>
        <taxon>Coelacanthiformes</taxon>
        <taxon>Coelacanthidae</taxon>
        <taxon>Latimeria</taxon>
    </lineage>
</organism>
<dbReference type="Gene3D" id="2.30.29.30">
    <property type="entry name" value="Pleckstrin-homology domain (PH domain)/Phosphotyrosine-binding domain (PTB)"/>
    <property type="match status" value="1"/>
</dbReference>
<dbReference type="PROSITE" id="PS50106">
    <property type="entry name" value="PDZ"/>
    <property type="match status" value="1"/>
</dbReference>
<dbReference type="InterPro" id="IPR001849">
    <property type="entry name" value="PH_domain"/>
</dbReference>
<dbReference type="SMART" id="SM00228">
    <property type="entry name" value="PDZ"/>
    <property type="match status" value="1"/>
</dbReference>
<evidence type="ECO:0000313" key="7">
    <source>
        <dbReference type="Ensembl" id="ENSLACP00000018801.1"/>
    </source>
</evidence>
<dbReference type="InterPro" id="IPR017874">
    <property type="entry name" value="CRIC_domain"/>
</dbReference>
<protein>
    <submittedName>
        <fullName evidence="7">Connector enhancer of kinase suppressor of Ras 1</fullName>
    </submittedName>
</protein>
<dbReference type="SMART" id="SM00233">
    <property type="entry name" value="PH"/>
    <property type="match status" value="1"/>
</dbReference>
<dbReference type="PROSITE" id="PS51290">
    <property type="entry name" value="CRIC"/>
    <property type="match status" value="1"/>
</dbReference>
<feature type="domain" description="SAM" evidence="4">
    <location>
        <begin position="7"/>
        <end position="70"/>
    </location>
</feature>
<dbReference type="InterPro" id="IPR013761">
    <property type="entry name" value="SAM/pointed_sf"/>
</dbReference>
<feature type="region of interest" description="Disordered" evidence="2">
    <location>
        <begin position="679"/>
        <end position="745"/>
    </location>
</feature>
<keyword evidence="8" id="KW-1185">Reference proteome</keyword>
<dbReference type="Bgee" id="ENSLACG00000016549">
    <property type="expression patterns" value="Expressed in pectoral fin and 3 other cell types or tissues"/>
</dbReference>
<feature type="compositionally biased region" description="Acidic residues" evidence="2">
    <location>
        <begin position="689"/>
        <end position="700"/>
    </location>
</feature>
<dbReference type="EMBL" id="AFYH01052490">
    <property type="status" value="NOT_ANNOTATED_CDS"/>
    <property type="molecule type" value="Genomic_DNA"/>
</dbReference>
<dbReference type="PROSITE" id="PS50105">
    <property type="entry name" value="SAM_DOMAIN"/>
    <property type="match status" value="1"/>
</dbReference>
<dbReference type="InterPro" id="IPR011993">
    <property type="entry name" value="PH-like_dom_sf"/>
</dbReference>
<feature type="domain" description="CRIC" evidence="6">
    <location>
        <begin position="78"/>
        <end position="171"/>
    </location>
</feature>
<dbReference type="SMART" id="SM00454">
    <property type="entry name" value="SAM"/>
    <property type="match status" value="1"/>
</dbReference>
<feature type="compositionally biased region" description="Basic and acidic residues" evidence="2">
    <location>
        <begin position="718"/>
        <end position="728"/>
    </location>
</feature>
<dbReference type="InterPro" id="IPR001660">
    <property type="entry name" value="SAM"/>
</dbReference>
<evidence type="ECO:0000256" key="1">
    <source>
        <dbReference type="ARBA" id="ARBA00009498"/>
    </source>
</evidence>
<dbReference type="InterPro" id="IPR051566">
    <property type="entry name" value="CNKSR"/>
</dbReference>
<dbReference type="Pfam" id="PF00169">
    <property type="entry name" value="PH"/>
    <property type="match status" value="1"/>
</dbReference>
<reference evidence="8" key="1">
    <citation type="submission" date="2011-08" db="EMBL/GenBank/DDBJ databases">
        <title>The draft genome of Latimeria chalumnae.</title>
        <authorList>
            <person name="Di Palma F."/>
            <person name="Alfoldi J."/>
            <person name="Johnson J."/>
            <person name="Berlin A."/>
            <person name="Gnerre S."/>
            <person name="Jaffe D."/>
            <person name="MacCallum I."/>
            <person name="Young S."/>
            <person name="Walker B.J."/>
            <person name="Lander E."/>
            <person name="Lindblad-Toh K."/>
        </authorList>
    </citation>
    <scope>NUCLEOTIDE SEQUENCE [LARGE SCALE GENOMIC DNA]</scope>
    <source>
        <strain evidence="8">Wild caught</strain>
    </source>
</reference>
<dbReference type="InterPro" id="IPR036034">
    <property type="entry name" value="PDZ_sf"/>
</dbReference>
<dbReference type="HOGENOM" id="CLU_013414_1_0_1"/>
<comment type="similarity">
    <text evidence="1">Belongs to the CNKSR family.</text>
</comment>
<dbReference type="STRING" id="7897.ENSLACP00000018801"/>
<evidence type="ECO:0000259" key="6">
    <source>
        <dbReference type="PROSITE" id="PS51290"/>
    </source>
</evidence>
<dbReference type="PANTHER" id="PTHR12844">
    <property type="entry name" value="CONNECTOR ENCHANCER OF KINASE SUPPRESSOR OF RAS"/>
    <property type="match status" value="1"/>
</dbReference>
<reference evidence="7" key="2">
    <citation type="submission" date="2025-08" db="UniProtKB">
        <authorList>
            <consortium name="Ensembl"/>
        </authorList>
    </citation>
    <scope>IDENTIFICATION</scope>
</reference>
<dbReference type="Proteomes" id="UP000008672">
    <property type="component" value="Unassembled WGS sequence"/>
</dbReference>
<evidence type="ECO:0000256" key="2">
    <source>
        <dbReference type="SAM" id="MobiDB-lite"/>
    </source>
</evidence>
<evidence type="ECO:0000313" key="8">
    <source>
        <dbReference type="Proteomes" id="UP000008672"/>
    </source>
</evidence>
<name>H3BA80_LATCH</name>
<dbReference type="eggNOG" id="KOG1738">
    <property type="taxonomic scope" value="Eukaryota"/>
</dbReference>
<dbReference type="EMBL" id="AFYH01052491">
    <property type="status" value="NOT_ANNOTATED_CDS"/>
    <property type="molecule type" value="Genomic_DNA"/>
</dbReference>
<dbReference type="Ensembl" id="ENSLACT00000018934.1">
    <property type="protein sequence ID" value="ENSLACP00000018801.1"/>
    <property type="gene ID" value="ENSLACG00000016549.1"/>
</dbReference>
<evidence type="ECO:0000259" key="3">
    <source>
        <dbReference type="PROSITE" id="PS50003"/>
    </source>
</evidence>
<evidence type="ECO:0000259" key="5">
    <source>
        <dbReference type="PROSITE" id="PS50106"/>
    </source>
</evidence>
<gene>
    <name evidence="7" type="primary">CNKSR1</name>
</gene>
<dbReference type="AlphaFoldDB" id="H3BA80"/>
<feature type="domain" description="PDZ" evidence="5">
    <location>
        <begin position="208"/>
        <end position="290"/>
    </location>
</feature>
<reference evidence="7" key="3">
    <citation type="submission" date="2025-09" db="UniProtKB">
        <authorList>
            <consortium name="Ensembl"/>
        </authorList>
    </citation>
    <scope>IDENTIFICATION</scope>
</reference>
<dbReference type="PROSITE" id="PS50003">
    <property type="entry name" value="PH_DOMAIN"/>
    <property type="match status" value="1"/>
</dbReference>
<dbReference type="SUPFAM" id="SSF47769">
    <property type="entry name" value="SAM/Pointed domain"/>
    <property type="match status" value="1"/>
</dbReference>
<proteinExistence type="inferred from homology"/>
<dbReference type="Gene3D" id="1.10.150.50">
    <property type="entry name" value="Transcription Factor, Ets-1"/>
    <property type="match status" value="1"/>
</dbReference>
<dbReference type="GeneTree" id="ENSGT00940000159599"/>
<dbReference type="SUPFAM" id="SSF50729">
    <property type="entry name" value="PH domain-like"/>
    <property type="match status" value="1"/>
</dbReference>
<accession>H3BA80</accession>
<dbReference type="InterPro" id="IPR001478">
    <property type="entry name" value="PDZ"/>
</dbReference>
<dbReference type="InParanoid" id="H3BA80"/>
<dbReference type="Gene3D" id="2.30.42.10">
    <property type="match status" value="1"/>
</dbReference>
<dbReference type="Pfam" id="PF07647">
    <property type="entry name" value="SAM_2"/>
    <property type="match status" value="1"/>
</dbReference>
<dbReference type="Pfam" id="PF10534">
    <property type="entry name" value="CRIC_ras_sig"/>
    <property type="match status" value="1"/>
</dbReference>
<dbReference type="OMA" id="VFQLTHN"/>
<feature type="domain" description="PH" evidence="3">
    <location>
        <begin position="574"/>
        <end position="673"/>
    </location>
</feature>
<dbReference type="PANTHER" id="PTHR12844:SF10">
    <property type="entry name" value="CONNECTOR ENHANCER OF KINASE SUPPRESSOR OF RAS 1"/>
    <property type="match status" value="1"/>
</dbReference>
<sequence>MEPITDWGPSKVAQWLRGLESSVQVYSFEEWQLTGEQLLRLSYQDLERLGVNQIGHQELILEPVELLCTLNYDLKKENLRTVVEKLKAVCHTLQALILSRRKVNTYDGASVQKTSMDLLSSIIEIIAAAKAVFTWLNRYLLMCLSDYSASKEIFILCSDLATCVNKDYTVSEKENRILIACSRLCIICDNILSSSPEGLLSQTAVLQITDLVPTSPGEKLGIEIRSTNSCLHLVSGAAAESPSLYYDKILAGDEVIQVNDQVVVGWTHKNLARKLRENPHGVTLLLKRVPITYTPLSTPTLSPDQVSSYWTIETLRFFIQTDITKEYQVGLGAAIQQQSLYILFLRLLNTCQETTLIPVLPSKDTTQMLCIDGRATEQVHLLSFFFFKTKENSSYEFPHIHSIPNNSPPFYEFPHTDLNADEELSLTQSKQPASDLQPGGPSDSMRAPWCFALPKSSDSILGTLQLTTICHIYCRVLKIEGEKNNLSEVFIQVTMTLLQVKRFDLRKSSSVMRFNILATAEDVFENPEVRKEYQKAKVTMKSSQESESAADHVQKIGVATKLSRRRISCQDLGEADCDGWLLRKKESSVFRVSKWKRCWFILKGHCLYWYESQSDEKAEGFINVPMCNIESAGEHKRKYVFKVSYEKSKSFYFAAENASDMSKWINHLISAINKYKLESPTPSSKEEEYYSETETEDQEEESQKTQSPRHHSNLQKQSEPRVSEDLENRPVNVTTPKKDEEDQEDEMETLLKCLQQGGVSLIGKQQTFTREQYRKSFIKRNKNPIINEKAHTIRALQSTLKAKETELYRINKVLDDLELTSEKFSQWKEENWDLYHEI</sequence>
<evidence type="ECO:0000259" key="4">
    <source>
        <dbReference type="PROSITE" id="PS50105"/>
    </source>
</evidence>